<dbReference type="AlphaFoldDB" id="A0A835BRA4"/>
<accession>A0A835BRA4</accession>
<name>A0A835BRA4_9POAL</name>
<dbReference type="Proteomes" id="UP000636709">
    <property type="component" value="Unassembled WGS sequence"/>
</dbReference>
<organism evidence="2 3">
    <name type="scientific">Digitaria exilis</name>
    <dbReference type="NCBI Taxonomy" id="1010633"/>
    <lineage>
        <taxon>Eukaryota</taxon>
        <taxon>Viridiplantae</taxon>
        <taxon>Streptophyta</taxon>
        <taxon>Embryophyta</taxon>
        <taxon>Tracheophyta</taxon>
        <taxon>Spermatophyta</taxon>
        <taxon>Magnoliopsida</taxon>
        <taxon>Liliopsida</taxon>
        <taxon>Poales</taxon>
        <taxon>Poaceae</taxon>
        <taxon>PACMAD clade</taxon>
        <taxon>Panicoideae</taxon>
        <taxon>Panicodae</taxon>
        <taxon>Paniceae</taxon>
        <taxon>Anthephorinae</taxon>
        <taxon>Digitaria</taxon>
    </lineage>
</organism>
<feature type="region of interest" description="Disordered" evidence="1">
    <location>
        <begin position="1"/>
        <end position="121"/>
    </location>
</feature>
<sequence length="221" mass="24109">MRYTSRGPSATARAWANAEEEEEPPAQWRSCGGRGSAATSMSGRDEAPRWSSARAKAETLTARRQGRRRPWARRRWRKPSEARREAKRRQTAGSCGSEARGTRARHSRRSSSGSAEMGDSSSVSEAGLVVVAAEMGTGTAMWRAGSAGMQDLGSHGRPRGWQLSAAMADREPGARSLAAQSMFTAHRFAAALVFEEWEAWAWVCSVLRSRLFGFGCSIRDG</sequence>
<keyword evidence="3" id="KW-1185">Reference proteome</keyword>
<feature type="compositionally biased region" description="Low complexity" evidence="1">
    <location>
        <begin position="110"/>
        <end position="121"/>
    </location>
</feature>
<feature type="compositionally biased region" description="Basic residues" evidence="1">
    <location>
        <begin position="64"/>
        <end position="77"/>
    </location>
</feature>
<evidence type="ECO:0000313" key="2">
    <source>
        <dbReference type="EMBL" id="KAF8706486.1"/>
    </source>
</evidence>
<comment type="caution">
    <text evidence="2">The sequence shown here is derived from an EMBL/GenBank/DDBJ whole genome shotgun (WGS) entry which is preliminary data.</text>
</comment>
<protein>
    <submittedName>
        <fullName evidence="2">Uncharacterized protein</fullName>
    </submittedName>
</protein>
<evidence type="ECO:0000256" key="1">
    <source>
        <dbReference type="SAM" id="MobiDB-lite"/>
    </source>
</evidence>
<reference evidence="2" key="1">
    <citation type="submission" date="2020-07" db="EMBL/GenBank/DDBJ databases">
        <title>Genome sequence and genetic diversity analysis of an under-domesticated orphan crop, white fonio (Digitaria exilis).</title>
        <authorList>
            <person name="Bennetzen J.L."/>
            <person name="Chen S."/>
            <person name="Ma X."/>
            <person name="Wang X."/>
            <person name="Yssel A.E.J."/>
            <person name="Chaluvadi S.R."/>
            <person name="Johnson M."/>
            <person name="Gangashetty P."/>
            <person name="Hamidou F."/>
            <person name="Sanogo M.D."/>
            <person name="Zwaenepoel A."/>
            <person name="Wallace J."/>
            <person name="Van De Peer Y."/>
            <person name="Van Deynze A."/>
        </authorList>
    </citation>
    <scope>NUCLEOTIDE SEQUENCE</scope>
    <source>
        <tissue evidence="2">Leaves</tissue>
    </source>
</reference>
<evidence type="ECO:0000313" key="3">
    <source>
        <dbReference type="Proteomes" id="UP000636709"/>
    </source>
</evidence>
<dbReference type="EMBL" id="JACEFO010001767">
    <property type="protein sequence ID" value="KAF8706486.1"/>
    <property type="molecule type" value="Genomic_DNA"/>
</dbReference>
<proteinExistence type="predicted"/>
<gene>
    <name evidence="2" type="ORF">HU200_030760</name>
</gene>